<dbReference type="PANTHER" id="PTHR43433:SF5">
    <property type="entry name" value="AB HYDROLASE-1 DOMAIN-CONTAINING PROTEIN"/>
    <property type="match status" value="1"/>
</dbReference>
<evidence type="ECO:0000259" key="1">
    <source>
        <dbReference type="Pfam" id="PF00561"/>
    </source>
</evidence>
<organism evidence="2 3">
    <name type="scientific">Sphingomonas caseinilyticus</name>
    <dbReference type="NCBI Taxonomy" id="2908205"/>
    <lineage>
        <taxon>Bacteria</taxon>
        <taxon>Pseudomonadati</taxon>
        <taxon>Pseudomonadota</taxon>
        <taxon>Alphaproteobacteria</taxon>
        <taxon>Sphingomonadales</taxon>
        <taxon>Sphingomonadaceae</taxon>
        <taxon>Sphingomonas</taxon>
    </lineage>
</organism>
<protein>
    <submittedName>
        <fullName evidence="2">Alpha/beta hydrolase</fullName>
    </submittedName>
</protein>
<dbReference type="SUPFAM" id="SSF53474">
    <property type="entry name" value="alpha/beta-Hydrolases"/>
    <property type="match status" value="1"/>
</dbReference>
<name>A0ABT0RS20_9SPHN</name>
<comment type="caution">
    <text evidence="2">The sequence shown here is derived from an EMBL/GenBank/DDBJ whole genome shotgun (WGS) entry which is preliminary data.</text>
</comment>
<feature type="domain" description="AB hydrolase-1" evidence="1">
    <location>
        <begin position="27"/>
        <end position="112"/>
    </location>
</feature>
<reference evidence="2 3" key="1">
    <citation type="submission" date="2022-05" db="EMBL/GenBank/DDBJ databases">
        <authorList>
            <person name="Jo J.-H."/>
            <person name="Im W.-T."/>
        </authorList>
    </citation>
    <scope>NUCLEOTIDE SEQUENCE [LARGE SCALE GENOMIC DNA]</scope>
    <source>
        <strain evidence="2 3">NSE70-1</strain>
    </source>
</reference>
<dbReference type="EMBL" id="JAMGBA010000001">
    <property type="protein sequence ID" value="MCL6697628.1"/>
    <property type="molecule type" value="Genomic_DNA"/>
</dbReference>
<gene>
    <name evidence="2" type="ORF">LZ496_02360</name>
</gene>
<dbReference type="Pfam" id="PF00561">
    <property type="entry name" value="Abhydrolase_1"/>
    <property type="match status" value="1"/>
</dbReference>
<dbReference type="PANTHER" id="PTHR43433">
    <property type="entry name" value="HYDROLASE, ALPHA/BETA FOLD FAMILY PROTEIN"/>
    <property type="match status" value="1"/>
</dbReference>
<dbReference type="InterPro" id="IPR000073">
    <property type="entry name" value="AB_hydrolase_1"/>
</dbReference>
<proteinExistence type="predicted"/>
<dbReference type="RefSeq" id="WP_249902989.1">
    <property type="nucleotide sequence ID" value="NZ_JAMGBA010000001.1"/>
</dbReference>
<dbReference type="Proteomes" id="UP001203410">
    <property type="component" value="Unassembled WGS sequence"/>
</dbReference>
<sequence length="254" mass="28277">MTDVSTHYWTTSDGIQLAWREVGEGRPVILLHGLFSDAQMNWIKFGHAERIAAEGFRVIMPDHRAHGLSGKPHEHVHYPQLVLVRDLVELIEHLDLAEFDLGGFSLGARTVIEAVIGGVRPRRAILSGTGLDVLTNWDRRSNFYVEAIDRFETAVRGDPHWFAVQFMKTMKVDRDAARLLLGTMRDREDKHGLIDAFSMRTLVLCGSEDQDNGSAPELASILSDAEYVEVPGTHMSSVTKPEFGEAIASFLVAA</sequence>
<keyword evidence="3" id="KW-1185">Reference proteome</keyword>
<evidence type="ECO:0000313" key="2">
    <source>
        <dbReference type="EMBL" id="MCL6697628.1"/>
    </source>
</evidence>
<dbReference type="InterPro" id="IPR050471">
    <property type="entry name" value="AB_hydrolase"/>
</dbReference>
<dbReference type="Gene3D" id="3.40.50.1820">
    <property type="entry name" value="alpha/beta hydrolase"/>
    <property type="match status" value="1"/>
</dbReference>
<accession>A0ABT0RS20</accession>
<dbReference type="GO" id="GO:0016787">
    <property type="term" value="F:hydrolase activity"/>
    <property type="evidence" value="ECO:0007669"/>
    <property type="project" value="UniProtKB-KW"/>
</dbReference>
<keyword evidence="2" id="KW-0378">Hydrolase</keyword>
<dbReference type="InterPro" id="IPR029058">
    <property type="entry name" value="AB_hydrolase_fold"/>
</dbReference>
<evidence type="ECO:0000313" key="3">
    <source>
        <dbReference type="Proteomes" id="UP001203410"/>
    </source>
</evidence>